<proteinExistence type="predicted"/>
<reference evidence="2" key="1">
    <citation type="submission" date="2016-10" db="EMBL/GenBank/DDBJ databases">
        <authorList>
            <person name="Varghese N."/>
            <person name="Submissions S."/>
        </authorList>
    </citation>
    <scope>NUCLEOTIDE SEQUENCE [LARGE SCALE GENOMIC DNA]</scope>
    <source>
        <strain evidence="2">DSM 45789</strain>
    </source>
</reference>
<evidence type="ECO:0000313" key="1">
    <source>
        <dbReference type="EMBL" id="SFT04074.1"/>
    </source>
</evidence>
<gene>
    <name evidence="1" type="ORF">SAMN05444972_11935</name>
</gene>
<dbReference type="Proteomes" id="UP000198660">
    <property type="component" value="Unassembled WGS sequence"/>
</dbReference>
<dbReference type="InterPro" id="IPR057006">
    <property type="entry name" value="Phage_TAC_19"/>
</dbReference>
<name>A0A1I6URX8_9BACL</name>
<sequence length="123" mass="14420">MLTITLRIKGEERKFSQDFISGYLFRKALELDSKRSKYLKKVLENSEAGEDESDLHEEQDKLLSHLFNFICIVFDQEFTPEEYEAGTDARKLMDQSWMIVHGIINQVTEPLEDEGEDDKKKTQ</sequence>
<dbReference type="EMBL" id="FPAA01000019">
    <property type="protein sequence ID" value="SFT04074.1"/>
    <property type="molecule type" value="Genomic_DNA"/>
</dbReference>
<protein>
    <submittedName>
        <fullName evidence="1">Uncharacterized protein</fullName>
    </submittedName>
</protein>
<organism evidence="1 2">
    <name type="scientific">Marininema halotolerans</name>
    <dbReference type="NCBI Taxonomy" id="1155944"/>
    <lineage>
        <taxon>Bacteria</taxon>
        <taxon>Bacillati</taxon>
        <taxon>Bacillota</taxon>
        <taxon>Bacilli</taxon>
        <taxon>Bacillales</taxon>
        <taxon>Thermoactinomycetaceae</taxon>
        <taxon>Marininema</taxon>
    </lineage>
</organism>
<dbReference type="Pfam" id="PF23857">
    <property type="entry name" value="Phage_TAC_19"/>
    <property type="match status" value="1"/>
</dbReference>
<dbReference type="AlphaFoldDB" id="A0A1I6URX8"/>
<dbReference type="NCBIfam" id="NF047360">
    <property type="entry name" value="tail_chap_PVL"/>
    <property type="match status" value="1"/>
</dbReference>
<keyword evidence="2" id="KW-1185">Reference proteome</keyword>
<evidence type="ECO:0000313" key="2">
    <source>
        <dbReference type="Proteomes" id="UP000198660"/>
    </source>
</evidence>
<accession>A0A1I6URX8</accession>
<dbReference type="RefSeq" id="WP_091839779.1">
    <property type="nucleotide sequence ID" value="NZ_FPAA01000019.1"/>
</dbReference>
<dbReference type="OrthoDB" id="2915540at2"/>